<sequence length="46" mass="5262">MAGLYRVRLRASGTSLRGEPFTRGELRTIPMWNRVDDRIRTGDGRA</sequence>
<dbReference type="AlphaFoldDB" id="A0A1M4E624"/>
<organism evidence="1">
    <name type="scientific">Nonomuraea gerenzanensis</name>
    <dbReference type="NCBI Taxonomy" id="93944"/>
    <lineage>
        <taxon>Bacteria</taxon>
        <taxon>Bacillati</taxon>
        <taxon>Actinomycetota</taxon>
        <taxon>Actinomycetes</taxon>
        <taxon>Streptosporangiales</taxon>
        <taxon>Streptosporangiaceae</taxon>
        <taxon>Nonomuraea</taxon>
    </lineage>
</organism>
<proteinExistence type="predicted"/>
<gene>
    <name evidence="1" type="ORF">BN4615_P3740</name>
</gene>
<reference evidence="1" key="1">
    <citation type="submission" date="2016-04" db="EMBL/GenBank/DDBJ databases">
        <authorList>
            <person name="Evans L.H."/>
            <person name="Alamgir A."/>
            <person name="Owens N."/>
            <person name="Weber N.D."/>
            <person name="Virtaneva K."/>
            <person name="Barbian K."/>
            <person name="Babar A."/>
            <person name="Rosenke K."/>
        </authorList>
    </citation>
    <scope>NUCLEOTIDE SEQUENCE</scope>
    <source>
        <strain evidence="1">Nono1</strain>
    </source>
</reference>
<accession>A0A1M4E624</accession>
<evidence type="ECO:0000313" key="1">
    <source>
        <dbReference type="EMBL" id="SBO94224.1"/>
    </source>
</evidence>
<dbReference type="EMBL" id="LT559118">
    <property type="protein sequence ID" value="SBO94224.1"/>
    <property type="molecule type" value="Genomic_DNA"/>
</dbReference>
<protein>
    <submittedName>
        <fullName evidence="1">Uncharacterized protein</fullName>
    </submittedName>
</protein>
<name>A0A1M4E624_9ACTN</name>